<keyword evidence="3" id="KW-1185">Reference proteome</keyword>
<dbReference type="InterPro" id="IPR036388">
    <property type="entry name" value="WH-like_DNA-bd_sf"/>
</dbReference>
<dbReference type="Gene3D" id="1.10.10.10">
    <property type="entry name" value="Winged helix-like DNA-binding domain superfamily/Winged helix DNA-binding domain"/>
    <property type="match status" value="1"/>
</dbReference>
<dbReference type="RefSeq" id="WP_225233342.1">
    <property type="nucleotide sequence ID" value="NZ_JBAPLV010000041.1"/>
</dbReference>
<dbReference type="Pfam" id="PF12802">
    <property type="entry name" value="MarR_2"/>
    <property type="match status" value="1"/>
</dbReference>
<dbReference type="Proteomes" id="UP001373496">
    <property type="component" value="Unassembled WGS sequence"/>
</dbReference>
<reference evidence="2 3" key="1">
    <citation type="submission" date="2024-03" db="EMBL/GenBank/DDBJ databases">
        <title>Draft genome sequence of Klenkia terrae.</title>
        <authorList>
            <person name="Duangmal K."/>
            <person name="Chantavorakit T."/>
        </authorList>
    </citation>
    <scope>NUCLEOTIDE SEQUENCE [LARGE SCALE GENOMIC DNA]</scope>
    <source>
        <strain evidence="2 3">JCM 17786</strain>
    </source>
</reference>
<protein>
    <submittedName>
        <fullName evidence="2">Helix-turn-helix domain-containing protein</fullName>
    </submittedName>
</protein>
<dbReference type="InterPro" id="IPR036390">
    <property type="entry name" value="WH_DNA-bd_sf"/>
</dbReference>
<evidence type="ECO:0000259" key="1">
    <source>
        <dbReference type="Pfam" id="PF12802"/>
    </source>
</evidence>
<dbReference type="InterPro" id="IPR000835">
    <property type="entry name" value="HTH_MarR-typ"/>
</dbReference>
<dbReference type="EMBL" id="JBAPLV010000041">
    <property type="protein sequence ID" value="MEI4281232.1"/>
    <property type="molecule type" value="Genomic_DNA"/>
</dbReference>
<dbReference type="CDD" id="cd00090">
    <property type="entry name" value="HTH_ARSR"/>
    <property type="match status" value="1"/>
</dbReference>
<comment type="caution">
    <text evidence="2">The sequence shown here is derived from an EMBL/GenBank/DDBJ whole genome shotgun (WGS) entry which is preliminary data.</text>
</comment>
<name>A0ABU8EC82_9ACTN</name>
<proteinExistence type="predicted"/>
<feature type="domain" description="HTH marR-type" evidence="1">
    <location>
        <begin position="37"/>
        <end position="78"/>
    </location>
</feature>
<accession>A0ABU8EC82</accession>
<evidence type="ECO:0000313" key="3">
    <source>
        <dbReference type="Proteomes" id="UP001373496"/>
    </source>
</evidence>
<dbReference type="SUPFAM" id="SSF46785">
    <property type="entry name" value="Winged helix' DNA-binding domain"/>
    <property type="match status" value="1"/>
</dbReference>
<dbReference type="InterPro" id="IPR011991">
    <property type="entry name" value="ArsR-like_HTH"/>
</dbReference>
<gene>
    <name evidence="2" type="ORF">UXQ13_22355</name>
</gene>
<sequence length="190" mass="21571">MTDKAETLVIRDVAQLRVLSSSVRFIAFEELFALQRPMTPTQLAVFTRVSPSSMSYHLRELERVGLVRRAEPGPDARERRWEAPAHVYDIVLSAFDDPAGRVALVDTYLSPLRSRVLGTLERRAEEGRAGDDTEMALGMGRLRLTRDEQRALRAEVAAVWQRFEQVSREHEGPGTDLRTVHYVWSLLGDP</sequence>
<organism evidence="2 3">
    <name type="scientific">Klenkia terrae</name>
    <dbReference type="NCBI Taxonomy" id="1052259"/>
    <lineage>
        <taxon>Bacteria</taxon>
        <taxon>Bacillati</taxon>
        <taxon>Actinomycetota</taxon>
        <taxon>Actinomycetes</taxon>
        <taxon>Geodermatophilales</taxon>
        <taxon>Geodermatophilaceae</taxon>
        <taxon>Klenkia</taxon>
    </lineage>
</organism>
<evidence type="ECO:0000313" key="2">
    <source>
        <dbReference type="EMBL" id="MEI4281232.1"/>
    </source>
</evidence>